<keyword evidence="2 4" id="KW-0378">Hydrolase</keyword>
<dbReference type="KEGG" id="ote:Oter_3221"/>
<dbReference type="Proteomes" id="UP000007013">
    <property type="component" value="Chromosome"/>
</dbReference>
<dbReference type="Pfam" id="PF07691">
    <property type="entry name" value="PA14"/>
    <property type="match status" value="1"/>
</dbReference>
<organism evidence="4 5">
    <name type="scientific">Opitutus terrae (strain DSM 11246 / JCM 15787 / PB90-1)</name>
    <dbReference type="NCBI Taxonomy" id="452637"/>
    <lineage>
        <taxon>Bacteria</taxon>
        <taxon>Pseudomonadati</taxon>
        <taxon>Verrucomicrobiota</taxon>
        <taxon>Opitutia</taxon>
        <taxon>Opitutales</taxon>
        <taxon>Opitutaceae</taxon>
        <taxon>Opitutus</taxon>
    </lineage>
</organism>
<sequence>MTPEPAFTPLAGEARRHRRLAVTSTSRTKFVLLIGCLLRLGTALHAAAGVDAAGQLVPVVSQHENGFAFARLDRGVQFRVGDVTTNVLLYGPSIVRVNANLGQAHTTQPSLAVVAQPATVTFTVEDSPEALTIRTAKLSVIVAKKSGALTFLGSDGRLLTRERAAAPDEIKEVTISGAPTYEISRTFTLAPDESLYGLGQYNRPYMDYRGQEVLLVQTNIGIVVPFLISTQRYGVLWDIYSKMTFKDDVSGATLWAESAPAGVDYYFIAGDTMDGVIAGYRTLTGAAPMLPKQAFGLFMSKERYPTQERLLEVARTFRQEGFPLDYIVQDWQYWGGADGTWSGMTWNQERFPDPAALTKTLHEELRLKLMVSIWPSVGNNTALARELDAKGLRFAPLHWISKNARVYDAFGPEGRAIYFKHIKQGLLDVGVDALWMDGTEVEVGTACHDPAAVERDIKNLGRNALGDFTRYLNPYSLETTRGTYEGQRGTSDQRVFTLTRSAWAGQQRYAALPWSGDTTASWETLRHQIAGGINIAFAGLPYWTQDTGGFFVNYPDGERNPEYQELYARWNQFAIFNPIYRIHGTNIEREPYRFKAFAPAIYDSLLSAVQLRYALLPYLYSLAWQTTAHDYTMMRGLPMDFPDDPAVRKTDDAFMFGPAFLVHPITHAMYHVSAPPAATIPAEALRTPDDQPGLAVQYFAGVDFGRAVSTSVDEKVEHAWPGPPLANPPSGLDDFDNFSARWTGTVTAPEAGDYEFGVEYDDGARLYLDGKLLVDDWSYGAKRYRSARLTLAAGQQVAVKAEFHQGGQERYFRLGWRTPSESRALAAARKELDNTMSTYLPAGAAWYDFWTNERFAGGATVTKACPLDTFPVYVRAGSIVPMGPADLQYATERPDAPYTIRIYPGANATFTLYEDDNETYAYERGERATYELTWDDAAQTLHLGGRQGSFPGLVAQRQLELVLIGAKTPSAPTIITYTGHPMAVSLAFNESLLAQ</sequence>
<dbReference type="Gene3D" id="2.60.40.1760">
    <property type="entry name" value="glycosyl hydrolase (family 31)"/>
    <property type="match status" value="1"/>
</dbReference>
<dbReference type="PANTHER" id="PTHR43863">
    <property type="entry name" value="HYDROLASE, PUTATIVE (AFU_ORTHOLOGUE AFUA_1G03140)-RELATED"/>
    <property type="match status" value="1"/>
</dbReference>
<dbReference type="AlphaFoldDB" id="B1ZN50"/>
<reference evidence="4 5" key="1">
    <citation type="journal article" date="2011" name="J. Bacteriol.">
        <title>Genome sequence of the verrucomicrobium Opitutus terrae PB90-1, an abundant inhabitant of rice paddy soil ecosystems.</title>
        <authorList>
            <person name="van Passel M.W."/>
            <person name="Kant R."/>
            <person name="Palva A."/>
            <person name="Copeland A."/>
            <person name="Lucas S."/>
            <person name="Lapidus A."/>
            <person name="Glavina del Rio T."/>
            <person name="Pitluck S."/>
            <person name="Goltsman E."/>
            <person name="Clum A."/>
            <person name="Sun H."/>
            <person name="Schmutz J."/>
            <person name="Larimer F.W."/>
            <person name="Land M.L."/>
            <person name="Hauser L."/>
            <person name="Kyrpides N."/>
            <person name="Mikhailova N."/>
            <person name="Richardson P.P."/>
            <person name="Janssen P.H."/>
            <person name="de Vos W.M."/>
            <person name="Smidt H."/>
        </authorList>
    </citation>
    <scope>NUCLEOTIDE SEQUENCE [LARGE SCALE GENOMIC DNA]</scope>
    <source>
        <strain evidence="5">DSM 11246 / JCM 15787 / PB90-1</strain>
    </source>
</reference>
<dbReference type="CAZy" id="GH31">
    <property type="family name" value="Glycoside Hydrolase Family 31"/>
</dbReference>
<dbReference type="Pfam" id="PF17137">
    <property type="entry name" value="DUF5110"/>
    <property type="match status" value="1"/>
</dbReference>
<proteinExistence type="inferred from homology"/>
<feature type="domain" description="PA14" evidence="3">
    <location>
        <begin position="689"/>
        <end position="830"/>
    </location>
</feature>
<dbReference type="Gene3D" id="3.90.182.10">
    <property type="entry name" value="Toxin - Anthrax Protective Antigen,domain 1"/>
    <property type="match status" value="1"/>
</dbReference>
<dbReference type="CDD" id="cd14752">
    <property type="entry name" value="GH31_N"/>
    <property type="match status" value="1"/>
</dbReference>
<dbReference type="InterPro" id="IPR011013">
    <property type="entry name" value="Gal_mutarotase_sf_dom"/>
</dbReference>
<evidence type="ECO:0000313" key="4">
    <source>
        <dbReference type="EMBL" id="ACB76501.1"/>
    </source>
</evidence>
<dbReference type="Gene3D" id="2.60.40.1180">
    <property type="entry name" value="Golgi alpha-mannosidase II"/>
    <property type="match status" value="3"/>
</dbReference>
<dbReference type="PROSITE" id="PS51820">
    <property type="entry name" value="PA14"/>
    <property type="match status" value="1"/>
</dbReference>
<dbReference type="InterPro" id="IPR025887">
    <property type="entry name" value="Glyco_hydro_31_N_dom"/>
</dbReference>
<accession>B1ZN50</accession>
<dbReference type="InterPro" id="IPR051816">
    <property type="entry name" value="Glycosyl_Hydrolase_31"/>
</dbReference>
<dbReference type="PANTHER" id="PTHR43863:SF2">
    <property type="entry name" value="MALTASE-GLUCOAMYLASE"/>
    <property type="match status" value="1"/>
</dbReference>
<dbReference type="Pfam" id="PF01055">
    <property type="entry name" value="Glyco_hydro_31_2nd"/>
    <property type="match status" value="1"/>
</dbReference>
<dbReference type="SUPFAM" id="SSF74650">
    <property type="entry name" value="Galactose mutarotase-like"/>
    <property type="match status" value="1"/>
</dbReference>
<comment type="similarity">
    <text evidence="1 2">Belongs to the glycosyl hydrolase 31 family.</text>
</comment>
<dbReference type="Pfam" id="PF13802">
    <property type="entry name" value="Gal_mutarotas_2"/>
    <property type="match status" value="1"/>
</dbReference>
<dbReference type="GO" id="GO:0030246">
    <property type="term" value="F:carbohydrate binding"/>
    <property type="evidence" value="ECO:0007669"/>
    <property type="project" value="InterPro"/>
</dbReference>
<evidence type="ECO:0000313" key="5">
    <source>
        <dbReference type="Proteomes" id="UP000007013"/>
    </source>
</evidence>
<dbReference type="InterPro" id="IPR017853">
    <property type="entry name" value="GH"/>
</dbReference>
<dbReference type="SMART" id="SM00758">
    <property type="entry name" value="PA14"/>
    <property type="match status" value="1"/>
</dbReference>
<name>B1ZN50_OPITP</name>
<gene>
    <name evidence="4" type="ordered locus">Oter_3221</name>
</gene>
<dbReference type="Gene3D" id="3.20.20.80">
    <property type="entry name" value="Glycosidases"/>
    <property type="match status" value="1"/>
</dbReference>
<evidence type="ECO:0000256" key="1">
    <source>
        <dbReference type="ARBA" id="ARBA00007806"/>
    </source>
</evidence>
<dbReference type="RefSeq" id="WP_012376030.1">
    <property type="nucleotide sequence ID" value="NC_010571.1"/>
</dbReference>
<dbReference type="OrthoDB" id="176168at2"/>
<dbReference type="InterPro" id="IPR037524">
    <property type="entry name" value="PA14/GLEYA"/>
</dbReference>
<dbReference type="SUPFAM" id="SSF51011">
    <property type="entry name" value="Glycosyl hydrolase domain"/>
    <property type="match status" value="2"/>
</dbReference>
<dbReference type="EMBL" id="CP001032">
    <property type="protein sequence ID" value="ACB76501.1"/>
    <property type="molecule type" value="Genomic_DNA"/>
</dbReference>
<evidence type="ECO:0000259" key="3">
    <source>
        <dbReference type="PROSITE" id="PS51820"/>
    </source>
</evidence>
<dbReference type="InterPro" id="IPR000322">
    <property type="entry name" value="Glyco_hydro_31_TIM"/>
</dbReference>
<dbReference type="InterPro" id="IPR013780">
    <property type="entry name" value="Glyco_hydro_b"/>
</dbReference>
<dbReference type="GO" id="GO:0005975">
    <property type="term" value="P:carbohydrate metabolic process"/>
    <property type="evidence" value="ECO:0007669"/>
    <property type="project" value="InterPro"/>
</dbReference>
<dbReference type="HOGENOM" id="CLU_000631_7_3_0"/>
<keyword evidence="2" id="KW-0326">Glycosidase</keyword>
<dbReference type="CDD" id="cd06591">
    <property type="entry name" value="GH31_xylosidase_XylS"/>
    <property type="match status" value="1"/>
</dbReference>
<dbReference type="Pfam" id="PF21365">
    <property type="entry name" value="Glyco_hydro_31_3rd"/>
    <property type="match status" value="2"/>
</dbReference>
<evidence type="ECO:0000256" key="2">
    <source>
        <dbReference type="RuleBase" id="RU361185"/>
    </source>
</evidence>
<dbReference type="InterPro" id="IPR048395">
    <property type="entry name" value="Glyco_hydro_31_C"/>
</dbReference>
<dbReference type="SUPFAM" id="SSF56988">
    <property type="entry name" value="Anthrax protective antigen"/>
    <property type="match status" value="1"/>
</dbReference>
<dbReference type="SUPFAM" id="SSF51445">
    <property type="entry name" value="(Trans)glycosidases"/>
    <property type="match status" value="1"/>
</dbReference>
<dbReference type="InterPro" id="IPR033403">
    <property type="entry name" value="DUF5110"/>
</dbReference>
<protein>
    <submittedName>
        <fullName evidence="4">Glycoside hydrolase family 31</fullName>
    </submittedName>
</protein>
<dbReference type="STRING" id="452637.Oter_3221"/>
<dbReference type="GO" id="GO:0004553">
    <property type="term" value="F:hydrolase activity, hydrolyzing O-glycosyl compounds"/>
    <property type="evidence" value="ECO:0007669"/>
    <property type="project" value="InterPro"/>
</dbReference>
<dbReference type="InterPro" id="IPR011658">
    <property type="entry name" value="PA14_dom"/>
</dbReference>
<dbReference type="eggNOG" id="COG1501">
    <property type="taxonomic scope" value="Bacteria"/>
</dbReference>
<keyword evidence="5" id="KW-1185">Reference proteome</keyword>